<comment type="caution">
    <text evidence="4">The sequence shown here is derived from an EMBL/GenBank/DDBJ whole genome shotgun (WGS) entry which is preliminary data.</text>
</comment>
<feature type="domain" description="RNase H type-1" evidence="2">
    <location>
        <begin position="659"/>
        <end position="730"/>
    </location>
</feature>
<dbReference type="AlphaFoldDB" id="A0A7J6DX20"/>
<feature type="domain" description="Reverse transcriptase zinc-binding" evidence="3">
    <location>
        <begin position="483"/>
        <end position="554"/>
    </location>
</feature>
<evidence type="ECO:0000313" key="4">
    <source>
        <dbReference type="EMBL" id="KAF4350693.1"/>
    </source>
</evidence>
<evidence type="ECO:0000313" key="5">
    <source>
        <dbReference type="Proteomes" id="UP000525078"/>
    </source>
</evidence>
<evidence type="ECO:0000256" key="1">
    <source>
        <dbReference type="SAM" id="MobiDB-lite"/>
    </source>
</evidence>
<gene>
    <name evidence="4" type="ORF">F8388_003414</name>
</gene>
<evidence type="ECO:0008006" key="6">
    <source>
        <dbReference type="Google" id="ProtNLM"/>
    </source>
</evidence>
<feature type="compositionally biased region" description="Basic and acidic residues" evidence="1">
    <location>
        <begin position="328"/>
        <end position="350"/>
    </location>
</feature>
<evidence type="ECO:0000259" key="2">
    <source>
        <dbReference type="Pfam" id="PF13456"/>
    </source>
</evidence>
<feature type="compositionally biased region" description="Polar residues" evidence="1">
    <location>
        <begin position="311"/>
        <end position="323"/>
    </location>
</feature>
<dbReference type="Gene3D" id="3.30.420.10">
    <property type="entry name" value="Ribonuclease H-like superfamily/Ribonuclease H"/>
    <property type="match status" value="1"/>
</dbReference>
<dbReference type="PANTHER" id="PTHR47074">
    <property type="entry name" value="BNAC02G40300D PROTEIN"/>
    <property type="match status" value="1"/>
</dbReference>
<dbReference type="Pfam" id="PF13456">
    <property type="entry name" value="RVT_3"/>
    <property type="match status" value="1"/>
</dbReference>
<dbReference type="InterPro" id="IPR002156">
    <property type="entry name" value="RNaseH_domain"/>
</dbReference>
<dbReference type="Pfam" id="PF13966">
    <property type="entry name" value="zf-RVT"/>
    <property type="match status" value="1"/>
</dbReference>
<evidence type="ECO:0000259" key="3">
    <source>
        <dbReference type="Pfam" id="PF13966"/>
    </source>
</evidence>
<dbReference type="PANTHER" id="PTHR47074:SF11">
    <property type="entry name" value="REVERSE TRANSCRIPTASE-LIKE PROTEIN"/>
    <property type="match status" value="1"/>
</dbReference>
<organism evidence="4 5">
    <name type="scientific">Cannabis sativa</name>
    <name type="common">Hemp</name>
    <name type="synonym">Marijuana</name>
    <dbReference type="NCBI Taxonomy" id="3483"/>
    <lineage>
        <taxon>Eukaryota</taxon>
        <taxon>Viridiplantae</taxon>
        <taxon>Streptophyta</taxon>
        <taxon>Embryophyta</taxon>
        <taxon>Tracheophyta</taxon>
        <taxon>Spermatophyta</taxon>
        <taxon>Magnoliopsida</taxon>
        <taxon>eudicotyledons</taxon>
        <taxon>Gunneridae</taxon>
        <taxon>Pentapetalae</taxon>
        <taxon>rosids</taxon>
        <taxon>fabids</taxon>
        <taxon>Rosales</taxon>
        <taxon>Cannabaceae</taxon>
        <taxon>Cannabis</taxon>
    </lineage>
</organism>
<proteinExistence type="predicted"/>
<dbReference type="EMBL" id="JAATIP010000358">
    <property type="protein sequence ID" value="KAF4350693.1"/>
    <property type="molecule type" value="Genomic_DNA"/>
</dbReference>
<dbReference type="Proteomes" id="UP000525078">
    <property type="component" value="Unassembled WGS sequence"/>
</dbReference>
<name>A0A7J6DX20_CANSA</name>
<reference evidence="4 5" key="1">
    <citation type="journal article" date="2020" name="bioRxiv">
        <title>Sequence and annotation of 42 cannabis genomes reveals extensive copy number variation in cannabinoid synthesis and pathogen resistance genes.</title>
        <authorList>
            <person name="Mckernan K.J."/>
            <person name="Helbert Y."/>
            <person name="Kane L.T."/>
            <person name="Ebling H."/>
            <person name="Zhang L."/>
            <person name="Liu B."/>
            <person name="Eaton Z."/>
            <person name="Mclaughlin S."/>
            <person name="Kingan S."/>
            <person name="Baybayan P."/>
            <person name="Concepcion G."/>
            <person name="Jordan M."/>
            <person name="Riva A."/>
            <person name="Barbazuk W."/>
            <person name="Harkins T."/>
        </authorList>
    </citation>
    <scope>NUCLEOTIDE SEQUENCE [LARGE SCALE GENOMIC DNA]</scope>
    <source>
        <strain evidence="5">cv. Jamaican Lion 4</strain>
        <tissue evidence="4">Leaf</tissue>
    </source>
</reference>
<dbReference type="GO" id="GO:0004523">
    <property type="term" value="F:RNA-DNA hybrid ribonuclease activity"/>
    <property type="evidence" value="ECO:0007669"/>
    <property type="project" value="InterPro"/>
</dbReference>
<dbReference type="InterPro" id="IPR036397">
    <property type="entry name" value="RNaseH_sf"/>
</dbReference>
<feature type="region of interest" description="Disordered" evidence="1">
    <location>
        <begin position="311"/>
        <end position="350"/>
    </location>
</feature>
<accession>A0A7J6DX20</accession>
<protein>
    <recommendedName>
        <fullName evidence="6">Reverse transcriptase zinc-binding domain-containing protein</fullName>
    </recommendedName>
</protein>
<dbReference type="InterPro" id="IPR026960">
    <property type="entry name" value="RVT-Znf"/>
</dbReference>
<dbReference type="GO" id="GO:0003676">
    <property type="term" value="F:nucleic acid binding"/>
    <property type="evidence" value="ECO:0007669"/>
    <property type="project" value="InterPro"/>
</dbReference>
<dbReference type="InterPro" id="IPR052929">
    <property type="entry name" value="RNase_H-like_EbsB-rel"/>
</dbReference>
<sequence length="734" mass="83206">MPERSLQELQLGLEEETFCSSPRAKQSLLDRAQGSGDESYESIKCGMEEVSADGSEKTWFGSALSLSSSLVFEGFPFSGIEVISSAMDEILKKTHNLQVTDEDEEWEVDKSLSITIARYNLRGQLCTNSDHSRGFLKKVLGGIWRLKDGEWNIKIKEKIDLGLFLSFTFASESIQRRILSKMPWYLSNGVLILGKMENSNESWKNDLTSFPIWGRAWGVPTDLLTTKNTTRMAAKAGEVISVYNSDVDNGGREGIMGNKQGKEMYDTLEEARQAPTTNPGRNIISNSVPMRGTMEVVSTGSLDYNQLQQNMDKSSQYSSQNASVKAGNDGKEDVQSRSEDGSRGKRRIVEDYGDSEYGKLKKSATILAKETQDQNLYNVPVSYTQDALVLNGSTPFAVGSSSKNIAKETRRKFITWDGNWNMAKIDKHFHKDDISWIQGIPIDLYMEDTLIWPFTPNGQYIVKSGYRVGREMNLNPTRCSNMTDIQKWWKMIWSLHLPPRMKLFGWRVCHNWLPAKMNLKHRGMEVNTRCELCARYDETLTHALWSCDKVKSIWKLLPWYKQASKLGEGSMFDILKSLEQTINRQDFEDAIKILWAIWENRNRKWNQLPCMNRQQLLNWVFSAYPNGHTEAVPAVNHEADLNSHQKKWIPPASGSICVNCDAAVVDNTAGVGIEFIWRKADGQMLSAGMRYLNNCCSPKTAEAWALWEALNNLPATETSRIEVQSDCRLLLGNV</sequence>